<dbReference type="Gene3D" id="3.40.980.10">
    <property type="entry name" value="MoaB/Mog-like domain"/>
    <property type="match status" value="1"/>
</dbReference>
<dbReference type="PANTHER" id="PTHR43232:SF2">
    <property type="entry name" value="MOLYBDENUM COFACTOR BIOSYNTHESIS PROTEIN B"/>
    <property type="match status" value="1"/>
</dbReference>
<dbReference type="Proteomes" id="UP000773462">
    <property type="component" value="Unassembled WGS sequence"/>
</dbReference>
<organism evidence="8 9">
    <name type="scientific">Paenibacillus silagei</name>
    <dbReference type="NCBI Taxonomy" id="1670801"/>
    <lineage>
        <taxon>Bacteria</taxon>
        <taxon>Bacillati</taxon>
        <taxon>Bacillota</taxon>
        <taxon>Bacilli</taxon>
        <taxon>Bacillales</taxon>
        <taxon>Paenibacillaceae</taxon>
        <taxon>Paenibacillus</taxon>
    </lineage>
</organism>
<protein>
    <recommendedName>
        <fullName evidence="4 6">Molybdenum cofactor biosynthesis protein B</fullName>
    </recommendedName>
</protein>
<evidence type="ECO:0000313" key="8">
    <source>
        <dbReference type="EMBL" id="MBP2115440.1"/>
    </source>
</evidence>
<evidence type="ECO:0000256" key="5">
    <source>
        <dbReference type="ARBA" id="ARBA00023150"/>
    </source>
</evidence>
<comment type="caution">
    <text evidence="8">The sequence shown here is derived from an EMBL/GenBank/DDBJ whole genome shotgun (WGS) entry which is preliminary data.</text>
</comment>
<keyword evidence="9" id="KW-1185">Reference proteome</keyword>
<comment type="function">
    <text evidence="1 6">May be involved in the biosynthesis of molybdopterin.</text>
</comment>
<evidence type="ECO:0000256" key="2">
    <source>
        <dbReference type="ARBA" id="ARBA00005046"/>
    </source>
</evidence>
<dbReference type="EMBL" id="JAGGLV010000027">
    <property type="protein sequence ID" value="MBP2115440.1"/>
    <property type="molecule type" value="Genomic_DNA"/>
</dbReference>
<dbReference type="SUPFAM" id="SSF53218">
    <property type="entry name" value="Molybdenum cofactor biosynthesis proteins"/>
    <property type="match status" value="1"/>
</dbReference>
<keyword evidence="5 6" id="KW-0501">Molybdenum cofactor biosynthesis</keyword>
<dbReference type="PANTHER" id="PTHR43232">
    <property type="entry name" value="MOLYBDENUM COFACTOR BIOSYNTHESIS PROTEIN B"/>
    <property type="match status" value="1"/>
</dbReference>
<comment type="similarity">
    <text evidence="3 6">Belongs to the MoaB/Mog family.</text>
</comment>
<dbReference type="InterPro" id="IPR012245">
    <property type="entry name" value="MoaB"/>
</dbReference>
<dbReference type="InterPro" id="IPR008284">
    <property type="entry name" value="MoCF_biosynth_CS"/>
</dbReference>
<accession>A0ABS4NZF3</accession>
<reference evidence="8 9" key="1">
    <citation type="submission" date="2021-03" db="EMBL/GenBank/DDBJ databases">
        <title>Genomic Encyclopedia of Type Strains, Phase IV (KMG-IV): sequencing the most valuable type-strain genomes for metagenomic binning, comparative biology and taxonomic classification.</title>
        <authorList>
            <person name="Goeker M."/>
        </authorList>
    </citation>
    <scope>NUCLEOTIDE SEQUENCE [LARGE SCALE GENOMIC DNA]</scope>
    <source>
        <strain evidence="8 9">DSM 101953</strain>
    </source>
</reference>
<evidence type="ECO:0000256" key="4">
    <source>
        <dbReference type="ARBA" id="ARBA00015262"/>
    </source>
</evidence>
<evidence type="ECO:0000259" key="7">
    <source>
        <dbReference type="SMART" id="SM00852"/>
    </source>
</evidence>
<dbReference type="PIRSF" id="PIRSF006443">
    <property type="entry name" value="MoaB"/>
    <property type="match status" value="1"/>
</dbReference>
<sequence length="206" mass="22376">MRHTSASPGELVIAASIPYHGKYKLHSRYKKELVRISSVEEHRSEAPDSVACYIITVSDTRTIDTDTGGPLIQSLLEAAGYTVTGRTIVKDDYEDIRELVYKSSVHSGIEAVLLTGGTGISPRDTTYEAVASLLDKSLPGFGEIFRLLSFTEDIGSAAMLSRAIAGTIGSTAVFSMPGSTGAIKLAMERLILPELRHVMREIYKRP</sequence>
<gene>
    <name evidence="8" type="ORF">J2Z70_005627</name>
</gene>
<name>A0ABS4NZF3_9BACL</name>
<evidence type="ECO:0000313" key="9">
    <source>
        <dbReference type="Proteomes" id="UP000773462"/>
    </source>
</evidence>
<feature type="domain" description="MoaB/Mog" evidence="7">
    <location>
        <begin position="53"/>
        <end position="198"/>
    </location>
</feature>
<dbReference type="CDD" id="cd00886">
    <property type="entry name" value="MogA_MoaB"/>
    <property type="match status" value="1"/>
</dbReference>
<evidence type="ECO:0000256" key="3">
    <source>
        <dbReference type="ARBA" id="ARBA00006112"/>
    </source>
</evidence>
<dbReference type="InterPro" id="IPR001453">
    <property type="entry name" value="MoaB/Mog_dom"/>
</dbReference>
<dbReference type="Pfam" id="PF00994">
    <property type="entry name" value="MoCF_biosynth"/>
    <property type="match status" value="1"/>
</dbReference>
<comment type="pathway">
    <text evidence="2 6">Cofactor biosynthesis; molybdopterin biosynthesis.</text>
</comment>
<proteinExistence type="inferred from homology"/>
<dbReference type="InterPro" id="IPR036425">
    <property type="entry name" value="MoaB/Mog-like_dom_sf"/>
</dbReference>
<dbReference type="SMART" id="SM00852">
    <property type="entry name" value="MoCF_biosynth"/>
    <property type="match status" value="1"/>
</dbReference>
<dbReference type="PROSITE" id="PS01078">
    <property type="entry name" value="MOCF_BIOSYNTHESIS_1"/>
    <property type="match status" value="1"/>
</dbReference>
<evidence type="ECO:0000256" key="1">
    <source>
        <dbReference type="ARBA" id="ARBA00003487"/>
    </source>
</evidence>
<evidence type="ECO:0000256" key="6">
    <source>
        <dbReference type="PIRNR" id="PIRNR006443"/>
    </source>
</evidence>
<dbReference type="NCBIfam" id="TIGR00177">
    <property type="entry name" value="molyb_syn"/>
    <property type="match status" value="1"/>
</dbReference>